<feature type="chain" id="PRO_5031511609" evidence="1">
    <location>
        <begin position="22"/>
        <end position="374"/>
    </location>
</feature>
<protein>
    <submittedName>
        <fullName evidence="2">Uncharacterized protein</fullName>
    </submittedName>
</protein>
<name>A0A7S4KJ31_GUITH</name>
<dbReference type="AlphaFoldDB" id="A0A7S4KJ31"/>
<sequence>MWRYLLLCSAVLILLIASSLPKHSNVIMMSERAVVSDIGNIPTLQFPSRREDARGIQDRGRSLKQSLRQLIDNIGRSKVVEKSLRIPGPLASKKHGRTSKLGYEDPYHHEPYDKKMELQEWSKMAKSFRLSHPGLDPKQEQAALDTLWRDVHPYFYHAYGPKRRAGESEQDGDMNEQEQVDNYHDATTGKSSAGNVANVGGYSMENVPATVLAPPDDGVRDFNGQTAVIARLPNLGHGRTALDEFHKEARGSFAVRVFGASGQPEIEVTRPWSGMAGPFRCTYRGYRHLKQDFSGTAVATGFKRVFLSQGGRILTGMTISPSGNPDEFDVMTCRDSLTGEVQYFKLHPELVLSRMREMYCNGDIPSGSIGGCGF</sequence>
<organism evidence="2">
    <name type="scientific">Guillardia theta</name>
    <name type="common">Cryptophyte</name>
    <name type="synonym">Cryptomonas phi</name>
    <dbReference type="NCBI Taxonomy" id="55529"/>
    <lineage>
        <taxon>Eukaryota</taxon>
        <taxon>Cryptophyceae</taxon>
        <taxon>Pyrenomonadales</taxon>
        <taxon>Geminigeraceae</taxon>
        <taxon>Guillardia</taxon>
    </lineage>
</organism>
<accession>A0A7S4KJ31</accession>
<evidence type="ECO:0000313" key="2">
    <source>
        <dbReference type="EMBL" id="CAE2296027.1"/>
    </source>
</evidence>
<feature type="signal peptide" evidence="1">
    <location>
        <begin position="1"/>
        <end position="21"/>
    </location>
</feature>
<dbReference type="EMBL" id="HBKN01017111">
    <property type="protein sequence ID" value="CAE2296027.1"/>
    <property type="molecule type" value="Transcribed_RNA"/>
</dbReference>
<evidence type="ECO:0000256" key="1">
    <source>
        <dbReference type="SAM" id="SignalP"/>
    </source>
</evidence>
<keyword evidence="1" id="KW-0732">Signal</keyword>
<proteinExistence type="predicted"/>
<gene>
    <name evidence="2" type="ORF">GTHE00462_LOCUS13485</name>
</gene>
<reference evidence="2" key="1">
    <citation type="submission" date="2021-01" db="EMBL/GenBank/DDBJ databases">
        <authorList>
            <person name="Corre E."/>
            <person name="Pelletier E."/>
            <person name="Niang G."/>
            <person name="Scheremetjew M."/>
            <person name="Finn R."/>
            <person name="Kale V."/>
            <person name="Holt S."/>
            <person name="Cochrane G."/>
            <person name="Meng A."/>
            <person name="Brown T."/>
            <person name="Cohen L."/>
        </authorList>
    </citation>
    <scope>NUCLEOTIDE SEQUENCE</scope>
    <source>
        <strain evidence="2">CCMP 2712</strain>
    </source>
</reference>